<dbReference type="Gene3D" id="1.20.1740.10">
    <property type="entry name" value="Amino acid/polyamine transporter I"/>
    <property type="match status" value="1"/>
</dbReference>
<gene>
    <name evidence="8" type="primary">PUT4</name>
    <name evidence="8" type="ORF">LHYA1_G001054</name>
</gene>
<dbReference type="InterPro" id="IPR004841">
    <property type="entry name" value="AA-permease/SLC12A_dom"/>
</dbReference>
<accession>A0A8H8R6N1</accession>
<keyword evidence="5 6" id="KW-0472">Membrane</keyword>
<feature type="domain" description="Amino acid permease/ SLC12A" evidence="7">
    <location>
        <begin position="109"/>
        <end position="552"/>
    </location>
</feature>
<keyword evidence="2" id="KW-0813">Transport</keyword>
<dbReference type="GO" id="GO:0016020">
    <property type="term" value="C:membrane"/>
    <property type="evidence" value="ECO:0007669"/>
    <property type="project" value="UniProtKB-SubCell"/>
</dbReference>
<feature type="transmembrane region" description="Helical" evidence="6">
    <location>
        <begin position="189"/>
        <end position="210"/>
    </location>
</feature>
<dbReference type="PIRSF" id="PIRSF006060">
    <property type="entry name" value="AA_transporter"/>
    <property type="match status" value="1"/>
</dbReference>
<evidence type="ECO:0000259" key="7">
    <source>
        <dbReference type="Pfam" id="PF00324"/>
    </source>
</evidence>
<feature type="transmembrane region" description="Helical" evidence="6">
    <location>
        <begin position="496"/>
        <end position="516"/>
    </location>
</feature>
<keyword evidence="9" id="KW-1185">Reference proteome</keyword>
<evidence type="ECO:0000256" key="5">
    <source>
        <dbReference type="ARBA" id="ARBA00023136"/>
    </source>
</evidence>
<dbReference type="InterPro" id="IPR050524">
    <property type="entry name" value="APC_YAT"/>
</dbReference>
<protein>
    <submittedName>
        <fullName evidence="8">Proline-specific permease</fullName>
    </submittedName>
</protein>
<dbReference type="GO" id="GO:0015171">
    <property type="term" value="F:amino acid transmembrane transporter activity"/>
    <property type="evidence" value="ECO:0007669"/>
    <property type="project" value="TreeGrafter"/>
</dbReference>
<evidence type="ECO:0000256" key="1">
    <source>
        <dbReference type="ARBA" id="ARBA00004141"/>
    </source>
</evidence>
<evidence type="ECO:0000256" key="4">
    <source>
        <dbReference type="ARBA" id="ARBA00022989"/>
    </source>
</evidence>
<sequence>MAISPVSSGSDAEKGIYHSDQKTAQFDGEKGAPGYAEEPVAEDVIDFEETRELKQGLNQRHIQMIALCGAIGTFIGIVPWIRPGSFKGRTSGSIVRVSTFAIILCINTAVSLGYCFVGALVTGVVLSIAELSALVPLTGSIIRHAEYFVDPALSFAQGWNTVYNHMVTLPAELVAAAVIIQFWSTVNSAVWITVCGILLVISNVLFVRVYGELEFTFATMKIMLIVGLNIMALVVTCGGGPDHHKYGFQYWRNPGPFVQYLGYGGSLGRFMGFYTTFSNAVYAYSGVETISVAAAETQNPRRNIPIAAKRIFWRVAIFYCLSIFMVGLIVPSNDPSLLKSTGTAVRESTTNWTFFTAQSPFVIAATRAGIKIVPSIINAVVLTSAWSSGNAGLLGGSRTLYGMAKEGHAPKFFLRVNRMGIPYIAVCSLALFIGLGYMTLSDSASTVFGWLQDLVSVSALVGWLIICIVYLRFYYGMKKQGIDRSELPWKAPFQPFAAWISLIAFTILLLTGGYTVFLHKHWDTETFVSSYINIPIILGLYFGYKLFRKTKIVSLEDMPIRQFIDIANANPEPPAKPLTGWRRLNILWS</sequence>
<dbReference type="Pfam" id="PF00324">
    <property type="entry name" value="AA_permease"/>
    <property type="match status" value="1"/>
</dbReference>
<dbReference type="PANTHER" id="PTHR43341">
    <property type="entry name" value="AMINO ACID PERMEASE"/>
    <property type="match status" value="1"/>
</dbReference>
<dbReference type="AlphaFoldDB" id="A0A8H8R6N1"/>
<dbReference type="Proteomes" id="UP000431533">
    <property type="component" value="Unassembled WGS sequence"/>
</dbReference>
<feature type="transmembrane region" description="Helical" evidence="6">
    <location>
        <begin position="311"/>
        <end position="330"/>
    </location>
</feature>
<organism evidence="8 9">
    <name type="scientific">Lachnellula hyalina</name>
    <dbReference type="NCBI Taxonomy" id="1316788"/>
    <lineage>
        <taxon>Eukaryota</taxon>
        <taxon>Fungi</taxon>
        <taxon>Dikarya</taxon>
        <taxon>Ascomycota</taxon>
        <taxon>Pezizomycotina</taxon>
        <taxon>Leotiomycetes</taxon>
        <taxon>Helotiales</taxon>
        <taxon>Lachnaceae</taxon>
        <taxon>Lachnellula</taxon>
    </lineage>
</organism>
<name>A0A8H8R6N1_9HELO</name>
<evidence type="ECO:0000256" key="3">
    <source>
        <dbReference type="ARBA" id="ARBA00022692"/>
    </source>
</evidence>
<dbReference type="PANTHER" id="PTHR43341:SF18">
    <property type="entry name" value="AMINO ACID PERMEASE_ SLC12A DOMAIN-CONTAINING PROTEIN"/>
    <property type="match status" value="1"/>
</dbReference>
<evidence type="ECO:0000256" key="2">
    <source>
        <dbReference type="ARBA" id="ARBA00022448"/>
    </source>
</evidence>
<evidence type="ECO:0000313" key="8">
    <source>
        <dbReference type="EMBL" id="TVY29568.1"/>
    </source>
</evidence>
<feature type="transmembrane region" description="Helical" evidence="6">
    <location>
        <begin position="62"/>
        <end position="81"/>
    </location>
</feature>
<keyword evidence="3 6" id="KW-0812">Transmembrane</keyword>
<dbReference type="GeneID" id="41981252"/>
<comment type="caution">
    <text evidence="8">The sequence shown here is derived from an EMBL/GenBank/DDBJ whole genome shotgun (WGS) entry which is preliminary data.</text>
</comment>
<feature type="transmembrane region" description="Helical" evidence="6">
    <location>
        <begin position="162"/>
        <end position="183"/>
    </location>
</feature>
<feature type="transmembrane region" description="Helical" evidence="6">
    <location>
        <begin position="120"/>
        <end position="142"/>
    </location>
</feature>
<evidence type="ECO:0000313" key="9">
    <source>
        <dbReference type="Proteomes" id="UP000431533"/>
    </source>
</evidence>
<dbReference type="RefSeq" id="XP_031008355.1">
    <property type="nucleotide sequence ID" value="XM_031146041.1"/>
</dbReference>
<feature type="transmembrane region" description="Helical" evidence="6">
    <location>
        <begin position="421"/>
        <end position="440"/>
    </location>
</feature>
<feature type="transmembrane region" description="Helical" evidence="6">
    <location>
        <begin position="222"/>
        <end position="241"/>
    </location>
</feature>
<dbReference type="OrthoDB" id="3900342at2759"/>
<feature type="transmembrane region" description="Helical" evidence="6">
    <location>
        <begin position="455"/>
        <end position="475"/>
    </location>
</feature>
<feature type="transmembrane region" description="Helical" evidence="6">
    <location>
        <begin position="93"/>
        <end position="114"/>
    </location>
</feature>
<comment type="subcellular location">
    <subcellularLocation>
        <location evidence="1">Membrane</location>
        <topology evidence="1">Multi-pass membrane protein</topology>
    </subcellularLocation>
</comment>
<feature type="transmembrane region" description="Helical" evidence="6">
    <location>
        <begin position="528"/>
        <end position="547"/>
    </location>
</feature>
<dbReference type="FunFam" id="1.20.1740.10:FF:000001">
    <property type="entry name" value="Amino acid permease"/>
    <property type="match status" value="1"/>
</dbReference>
<dbReference type="EMBL" id="QGMH01000016">
    <property type="protein sequence ID" value="TVY29568.1"/>
    <property type="molecule type" value="Genomic_DNA"/>
</dbReference>
<reference evidence="8 9" key="1">
    <citation type="submission" date="2018-05" db="EMBL/GenBank/DDBJ databases">
        <title>Genome sequencing and assembly of the regulated plant pathogen Lachnellula willkommii and related sister species for the development of diagnostic species identification markers.</title>
        <authorList>
            <person name="Giroux E."/>
            <person name="Bilodeau G."/>
        </authorList>
    </citation>
    <scope>NUCLEOTIDE SEQUENCE [LARGE SCALE GENOMIC DNA]</scope>
    <source>
        <strain evidence="8 9">CBS 185.66</strain>
    </source>
</reference>
<keyword evidence="4 6" id="KW-1133">Transmembrane helix</keyword>
<proteinExistence type="predicted"/>
<evidence type="ECO:0000256" key="6">
    <source>
        <dbReference type="SAM" id="Phobius"/>
    </source>
</evidence>